<proteinExistence type="predicted"/>
<organism evidence="2 3">
    <name type="scientific">Austropuccinia psidii MF-1</name>
    <dbReference type="NCBI Taxonomy" id="1389203"/>
    <lineage>
        <taxon>Eukaryota</taxon>
        <taxon>Fungi</taxon>
        <taxon>Dikarya</taxon>
        <taxon>Basidiomycota</taxon>
        <taxon>Pucciniomycotina</taxon>
        <taxon>Pucciniomycetes</taxon>
        <taxon>Pucciniales</taxon>
        <taxon>Sphaerophragmiaceae</taxon>
        <taxon>Austropuccinia</taxon>
    </lineage>
</organism>
<name>A0A9Q3P6D0_9BASI</name>
<evidence type="ECO:0000259" key="1">
    <source>
        <dbReference type="Pfam" id="PF07727"/>
    </source>
</evidence>
<evidence type="ECO:0000313" key="3">
    <source>
        <dbReference type="Proteomes" id="UP000765509"/>
    </source>
</evidence>
<reference evidence="2" key="1">
    <citation type="submission" date="2021-03" db="EMBL/GenBank/DDBJ databases">
        <title>Draft genome sequence of rust myrtle Austropuccinia psidii MF-1, a brazilian biotype.</title>
        <authorList>
            <person name="Quecine M.C."/>
            <person name="Pachon D.M.R."/>
            <person name="Bonatelli M.L."/>
            <person name="Correr F.H."/>
            <person name="Franceschini L.M."/>
            <person name="Leite T.F."/>
            <person name="Margarido G.R.A."/>
            <person name="Almeida C.A."/>
            <person name="Ferrarezi J.A."/>
            <person name="Labate C.A."/>
        </authorList>
    </citation>
    <scope>NUCLEOTIDE SEQUENCE</scope>
    <source>
        <strain evidence="2">MF-1</strain>
    </source>
</reference>
<dbReference type="Proteomes" id="UP000765509">
    <property type="component" value="Unassembled WGS sequence"/>
</dbReference>
<protein>
    <recommendedName>
        <fullName evidence="1">Reverse transcriptase Ty1/copia-type domain-containing protein</fullName>
    </recommendedName>
</protein>
<accession>A0A9Q3P6D0</accession>
<dbReference type="InterPro" id="IPR013103">
    <property type="entry name" value="RVT_2"/>
</dbReference>
<dbReference type="AlphaFoldDB" id="A0A9Q3P6D0"/>
<dbReference type="CDD" id="cd09272">
    <property type="entry name" value="RNase_HI_RT_Ty1"/>
    <property type="match status" value="1"/>
</dbReference>
<gene>
    <name evidence="2" type="ORF">O181_087956</name>
</gene>
<feature type="domain" description="Reverse transcriptase Ty1/copia-type" evidence="1">
    <location>
        <begin position="43"/>
        <end position="188"/>
    </location>
</feature>
<evidence type="ECO:0000313" key="2">
    <source>
        <dbReference type="EMBL" id="MBW0548241.1"/>
    </source>
</evidence>
<comment type="caution">
    <text evidence="2">The sequence shown here is derived from an EMBL/GenBank/DDBJ whole genome shotgun (WGS) entry which is preliminary data.</text>
</comment>
<sequence>MNDQDVFEVFKLSSVLKEVPNESILSTKWVFTKKQNPERFKGRNWLIHTFRVKVAFLHRLIDKPIYLWTPKGIYFPKHSVLKLKKELYGTKKAVRCWWLHLKEILHINGEDPSSYYFDSPKGKAILWIHVDDGALTGSLNEVLDYILGYRSLQIKWDTKVTRLVGLLIAKIAKGYRFYQTDLIDKLINLTPSKITSSSPLPPHCKLESNASNILDKKYLKGIGILLYIAQGSRPDISYAANYLARFSMGTNASHWEALEHLIVYIRKTRLMGAQITRSEHFHTLHTYVDTNGGDEGHQSTHGFLLMHSNNPILWQSKRQATVAASTAQAKYISLSFFAQECLWILNSYHPLLCNTAPTFFSDNKTAIGIANGSVSRMKTRHFIQ</sequence>
<keyword evidence="3" id="KW-1185">Reference proteome</keyword>
<dbReference type="EMBL" id="AVOT02053426">
    <property type="protein sequence ID" value="MBW0548241.1"/>
    <property type="molecule type" value="Genomic_DNA"/>
</dbReference>
<dbReference type="PANTHER" id="PTHR11439">
    <property type="entry name" value="GAG-POL-RELATED RETROTRANSPOSON"/>
    <property type="match status" value="1"/>
</dbReference>
<dbReference type="PANTHER" id="PTHR11439:SF467">
    <property type="entry name" value="INTEGRASE CATALYTIC DOMAIN-CONTAINING PROTEIN"/>
    <property type="match status" value="1"/>
</dbReference>
<dbReference type="Pfam" id="PF07727">
    <property type="entry name" value="RVT_2"/>
    <property type="match status" value="1"/>
</dbReference>